<dbReference type="Pfam" id="PF02902">
    <property type="entry name" value="Peptidase_C48"/>
    <property type="match status" value="1"/>
</dbReference>
<comment type="similarity">
    <text evidence="1">Belongs to the peptidase C48 family.</text>
</comment>
<evidence type="ECO:0000256" key="1">
    <source>
        <dbReference type="ARBA" id="ARBA00005234"/>
    </source>
</evidence>
<name>A0ABU6SVN7_9FABA</name>
<dbReference type="InterPro" id="IPR003653">
    <property type="entry name" value="Peptidase_C48_C"/>
</dbReference>
<evidence type="ECO:0000256" key="3">
    <source>
        <dbReference type="ARBA" id="ARBA00022801"/>
    </source>
</evidence>
<evidence type="ECO:0000259" key="4">
    <source>
        <dbReference type="Pfam" id="PF02902"/>
    </source>
</evidence>
<protein>
    <recommendedName>
        <fullName evidence="4">Ubiquitin-like protease family profile domain-containing protein</fullName>
    </recommendedName>
</protein>
<dbReference type="EMBL" id="JASCZI010062456">
    <property type="protein sequence ID" value="MED6140514.1"/>
    <property type="molecule type" value="Genomic_DNA"/>
</dbReference>
<feature type="domain" description="Ubiquitin-like protease family profile" evidence="4">
    <location>
        <begin position="61"/>
        <end position="118"/>
    </location>
</feature>
<dbReference type="SUPFAM" id="SSF54001">
    <property type="entry name" value="Cysteine proteinases"/>
    <property type="match status" value="1"/>
</dbReference>
<comment type="caution">
    <text evidence="5">The sequence shown here is derived from an EMBL/GenBank/DDBJ whole genome shotgun (WGS) entry which is preliminary data.</text>
</comment>
<organism evidence="5 6">
    <name type="scientific">Stylosanthes scabra</name>
    <dbReference type="NCBI Taxonomy" id="79078"/>
    <lineage>
        <taxon>Eukaryota</taxon>
        <taxon>Viridiplantae</taxon>
        <taxon>Streptophyta</taxon>
        <taxon>Embryophyta</taxon>
        <taxon>Tracheophyta</taxon>
        <taxon>Spermatophyta</taxon>
        <taxon>Magnoliopsida</taxon>
        <taxon>eudicotyledons</taxon>
        <taxon>Gunneridae</taxon>
        <taxon>Pentapetalae</taxon>
        <taxon>rosids</taxon>
        <taxon>fabids</taxon>
        <taxon>Fabales</taxon>
        <taxon>Fabaceae</taxon>
        <taxon>Papilionoideae</taxon>
        <taxon>50 kb inversion clade</taxon>
        <taxon>dalbergioids sensu lato</taxon>
        <taxon>Dalbergieae</taxon>
        <taxon>Pterocarpus clade</taxon>
        <taxon>Stylosanthes</taxon>
    </lineage>
</organism>
<dbReference type="InterPro" id="IPR038765">
    <property type="entry name" value="Papain-like_cys_pep_sf"/>
</dbReference>
<sequence length="163" mass="18283">MLSEQIVEAFSARLTMASGRPIGPKFWCLPPSFGDDVRGQRELARLLGRYKDIWMRPSSGLKYAYLPVLEDSGHWFMGVICFQEQAMFYLDASKTSEEINDRKAFLGELGEKLAKMVTDESYLIQFTNEVGPVGGFRLRDAGGLPGGVGKPLAYGYLTGWQWE</sequence>
<accession>A0ABU6SVN7</accession>
<evidence type="ECO:0000256" key="2">
    <source>
        <dbReference type="ARBA" id="ARBA00022670"/>
    </source>
</evidence>
<evidence type="ECO:0000313" key="5">
    <source>
        <dbReference type="EMBL" id="MED6140514.1"/>
    </source>
</evidence>
<proteinExistence type="inferred from homology"/>
<evidence type="ECO:0000313" key="6">
    <source>
        <dbReference type="Proteomes" id="UP001341840"/>
    </source>
</evidence>
<reference evidence="5 6" key="1">
    <citation type="journal article" date="2023" name="Plants (Basel)">
        <title>Bridging the Gap: Combining Genomics and Transcriptomics Approaches to Understand Stylosanthes scabra, an Orphan Legume from the Brazilian Caatinga.</title>
        <authorList>
            <person name="Ferreira-Neto J.R.C."/>
            <person name="da Silva M.D."/>
            <person name="Binneck E."/>
            <person name="de Melo N.F."/>
            <person name="da Silva R.H."/>
            <person name="de Melo A.L.T.M."/>
            <person name="Pandolfi V."/>
            <person name="Bustamante F.O."/>
            <person name="Brasileiro-Vidal A.C."/>
            <person name="Benko-Iseppon A.M."/>
        </authorList>
    </citation>
    <scope>NUCLEOTIDE SEQUENCE [LARGE SCALE GENOMIC DNA]</scope>
    <source>
        <tissue evidence="5">Leaves</tissue>
    </source>
</reference>
<keyword evidence="2" id="KW-0645">Protease</keyword>
<gene>
    <name evidence="5" type="ORF">PIB30_093977</name>
</gene>
<keyword evidence="6" id="KW-1185">Reference proteome</keyword>
<keyword evidence="3" id="KW-0378">Hydrolase</keyword>
<dbReference type="Proteomes" id="UP001341840">
    <property type="component" value="Unassembled WGS sequence"/>
</dbReference>
<dbReference type="Gene3D" id="3.40.395.10">
    <property type="entry name" value="Adenoviral Proteinase, Chain A"/>
    <property type="match status" value="1"/>
</dbReference>